<dbReference type="EMBL" id="OBEG01000003">
    <property type="protein sequence ID" value="SNY85732.1"/>
    <property type="molecule type" value="Genomic_DNA"/>
</dbReference>
<reference evidence="1 2" key="1">
    <citation type="submission" date="2017-09" db="EMBL/GenBank/DDBJ databases">
        <authorList>
            <person name="Ehlers B."/>
            <person name="Leendertz F.H."/>
        </authorList>
    </citation>
    <scope>NUCLEOTIDE SEQUENCE [LARGE SCALE GENOMIC DNA]</scope>
    <source>
        <strain evidence="1 2">DSM 45537</strain>
    </source>
</reference>
<evidence type="ECO:0000313" key="2">
    <source>
        <dbReference type="Proteomes" id="UP000219565"/>
    </source>
</evidence>
<evidence type="ECO:0000313" key="1">
    <source>
        <dbReference type="EMBL" id="SNY85732.1"/>
    </source>
</evidence>
<name>A0A285LLG4_9NOCA</name>
<dbReference type="PANTHER" id="PTHR38733">
    <property type="entry name" value="PROTEIN MCRC"/>
    <property type="match status" value="1"/>
</dbReference>
<organism evidence="1 2">
    <name type="scientific">Nocardia amikacinitolerans</name>
    <dbReference type="NCBI Taxonomy" id="756689"/>
    <lineage>
        <taxon>Bacteria</taxon>
        <taxon>Bacillati</taxon>
        <taxon>Actinomycetota</taxon>
        <taxon>Actinomycetes</taxon>
        <taxon>Mycobacteriales</taxon>
        <taxon>Nocardiaceae</taxon>
        <taxon>Nocardia</taxon>
    </lineage>
</organism>
<protein>
    <submittedName>
        <fullName evidence="1">McrBC 5-methylcytosine restriction system component</fullName>
    </submittedName>
</protein>
<keyword evidence="2" id="KW-1185">Reference proteome</keyword>
<dbReference type="AlphaFoldDB" id="A0A285LLG4"/>
<dbReference type="Pfam" id="PF10117">
    <property type="entry name" value="McrBC"/>
    <property type="match status" value="1"/>
</dbReference>
<dbReference type="InterPro" id="IPR019292">
    <property type="entry name" value="McrC"/>
</dbReference>
<proteinExistence type="predicted"/>
<dbReference type="PANTHER" id="PTHR38733:SF1">
    <property type="entry name" value="TYPE IV METHYL-DIRECTED RESTRICTION ENZYME ECOKMCRBC"/>
    <property type="match status" value="1"/>
</dbReference>
<accession>A0A285LLG4</accession>
<sequence>MSDKPRLEVAEYESVPLPHDQLTDDDLRRLKLLSDRRRGTLVETRTGWRFRPEATAGVLTLDRIRLAILPKTAFTGRSLIQWLCYALGTPVPHETTTRAWTVERDGFADVVAGALLAECRTLLRDGLRRDYVRTEHVGPVLRGRLDAATQATKRFGMLDRLHMRTFDREVDIWENQLCGHALRAAARAVTNSHLAREIGAVAKEFPVTGSPSGALRAVDRSRYTHLNRRYRAAHVWSELLLRGGGVTDLLTDIGYDADSLLLDLPGLWEAVVRRLARESAPARAIIVPSSGRNGITVYGDLSTRPPFRPDVLVRMGGPGGNLVPIDAKYKTYQADPVSPADVHQLLTYIAGHSPLTAPVAAIVYPNPHRHSHRVLRVSGPGRNLGAIHVLGVHASADPAEATAWLRSTLWRHVVEGELIH</sequence>
<dbReference type="RefSeq" id="WP_097245956.1">
    <property type="nucleotide sequence ID" value="NZ_OBEG01000003.1"/>
</dbReference>
<gene>
    <name evidence="1" type="ORF">SAMN04244553_3776</name>
</gene>
<dbReference type="Proteomes" id="UP000219565">
    <property type="component" value="Unassembled WGS sequence"/>
</dbReference>
<dbReference type="OrthoDB" id="9786961at2"/>